<proteinExistence type="predicted"/>
<evidence type="ECO:0000313" key="4">
    <source>
        <dbReference type="Proteomes" id="UP000196880"/>
    </source>
</evidence>
<protein>
    <submittedName>
        <fullName evidence="3">Cell filamentation protein Fic</fullName>
    </submittedName>
</protein>
<dbReference type="InterPro" id="IPR040198">
    <property type="entry name" value="Fido_containing"/>
</dbReference>
<dbReference type="InterPro" id="IPR036597">
    <property type="entry name" value="Fido-like_dom_sf"/>
</dbReference>
<evidence type="ECO:0000313" key="3">
    <source>
        <dbReference type="EMBL" id="OWF65081.1"/>
    </source>
</evidence>
<dbReference type="Pfam" id="PF02661">
    <property type="entry name" value="Fic"/>
    <property type="match status" value="1"/>
</dbReference>
<organism evidence="3 4">
    <name type="scientific">Polynucleobacter hirudinilacicola</name>
    <dbReference type="NCBI Taxonomy" id="1743166"/>
    <lineage>
        <taxon>Bacteria</taxon>
        <taxon>Pseudomonadati</taxon>
        <taxon>Pseudomonadota</taxon>
        <taxon>Betaproteobacteria</taxon>
        <taxon>Burkholderiales</taxon>
        <taxon>Burkholderiaceae</taxon>
        <taxon>Polynucleobacter</taxon>
    </lineage>
</organism>
<feature type="active site" evidence="1">
    <location>
        <position position="131"/>
    </location>
</feature>
<feature type="domain" description="Fido" evidence="2">
    <location>
        <begin position="57"/>
        <end position="196"/>
    </location>
</feature>
<name>A0A210RVV6_9BURK</name>
<dbReference type="PROSITE" id="PS51459">
    <property type="entry name" value="FIDO"/>
    <property type="match status" value="1"/>
</dbReference>
<sequence>MVMQFEYAPGATPIDPDEALGLIPIHIRTQAELNAWEELNIVEGADWIARQKVIQGLNEGLVRELHSRMFNQTWQWAGTFRKSAKSIGIDWTQIAVALKNLLDNTAYQIENKAMPIDELVVRFHHQLVLIHAFPNGNGRHARLIADALIVSLGGKRFSWGGNTSIATPGTTRQNYLSALRAADKGDIAPLMLFARQ</sequence>
<gene>
    <name evidence="3" type="ORF">B6A14_04520</name>
</gene>
<dbReference type="InterPro" id="IPR003812">
    <property type="entry name" value="Fido"/>
</dbReference>
<dbReference type="AlphaFoldDB" id="A0A210RVV6"/>
<dbReference type="Proteomes" id="UP000196880">
    <property type="component" value="Unassembled WGS sequence"/>
</dbReference>
<dbReference type="SUPFAM" id="SSF140931">
    <property type="entry name" value="Fic-like"/>
    <property type="match status" value="1"/>
</dbReference>
<dbReference type="Gene3D" id="1.10.3290.10">
    <property type="entry name" value="Fido-like domain"/>
    <property type="match status" value="1"/>
</dbReference>
<dbReference type="EMBL" id="NAIA01000003">
    <property type="protein sequence ID" value="OWF65081.1"/>
    <property type="molecule type" value="Genomic_DNA"/>
</dbReference>
<dbReference type="OrthoDB" id="9813719at2"/>
<evidence type="ECO:0000259" key="2">
    <source>
        <dbReference type="PROSITE" id="PS51459"/>
    </source>
</evidence>
<dbReference type="RefSeq" id="WP_087909278.1">
    <property type="nucleotide sequence ID" value="NZ_NAIA01000003.1"/>
</dbReference>
<dbReference type="InterPro" id="IPR013436">
    <property type="entry name" value="Mobile_mystery_prot_B"/>
</dbReference>
<keyword evidence="4" id="KW-1185">Reference proteome</keyword>
<dbReference type="PANTHER" id="PTHR13504:SF39">
    <property type="entry name" value="CELL FILAMENTATION PROTEIN"/>
    <property type="match status" value="1"/>
</dbReference>
<dbReference type="NCBIfam" id="TIGR02613">
    <property type="entry name" value="mob_myst_B"/>
    <property type="match status" value="1"/>
</dbReference>
<dbReference type="PANTHER" id="PTHR13504">
    <property type="entry name" value="FIDO DOMAIN-CONTAINING PROTEIN DDB_G0283145"/>
    <property type="match status" value="1"/>
</dbReference>
<reference evidence="3 4" key="1">
    <citation type="submission" date="2017-03" db="EMBL/GenBank/DDBJ databases">
        <title>New species Polynucleobacter sp. MWH-EgelM1-30-B4.</title>
        <authorList>
            <person name="Hahn M.W."/>
        </authorList>
    </citation>
    <scope>NUCLEOTIDE SEQUENCE [LARGE SCALE GENOMIC DNA]</scope>
    <source>
        <strain evidence="3 4">MWH-EgelM1-30-B4</strain>
    </source>
</reference>
<accession>A0A210RVV6</accession>
<evidence type="ECO:0000256" key="1">
    <source>
        <dbReference type="PIRSR" id="PIRSR640198-1"/>
    </source>
</evidence>
<comment type="caution">
    <text evidence="3">The sequence shown here is derived from an EMBL/GenBank/DDBJ whole genome shotgun (WGS) entry which is preliminary data.</text>
</comment>